<comment type="caution">
    <text evidence="2">The sequence shown here is derived from an EMBL/GenBank/DDBJ whole genome shotgun (WGS) entry which is preliminary data.</text>
</comment>
<evidence type="ECO:0000313" key="2">
    <source>
        <dbReference type="EMBL" id="KAA0675793.1"/>
    </source>
</evidence>
<feature type="compositionally biased region" description="Basic and acidic residues" evidence="1">
    <location>
        <begin position="9"/>
        <end position="18"/>
    </location>
</feature>
<reference evidence="2 3" key="1">
    <citation type="submission" date="2018-07" db="EMBL/GenBank/DDBJ databases">
        <title>Genome sequence of Azospirillum sp. ATCC 49961.</title>
        <authorList>
            <person name="Sant'Anna F.H."/>
            <person name="Baldani J.I."/>
            <person name="Zilli J.E."/>
            <person name="Reis V.M."/>
            <person name="Hartmann A."/>
            <person name="Cruz L."/>
            <person name="de Souza E.M."/>
            <person name="de Oliveira Pedrosa F."/>
            <person name="Passaglia L.M.P."/>
        </authorList>
    </citation>
    <scope>NUCLEOTIDE SEQUENCE [LARGE SCALE GENOMIC DNA]</scope>
    <source>
        <strain evidence="2 3">ATCC 49961</strain>
    </source>
</reference>
<dbReference type="AlphaFoldDB" id="A0A9W7KMU6"/>
<evidence type="ECO:0000256" key="1">
    <source>
        <dbReference type="SAM" id="MobiDB-lite"/>
    </source>
</evidence>
<keyword evidence="3" id="KW-1185">Reference proteome</keyword>
<name>A0A9W7KMU6_9PROT</name>
<sequence>MQHGHSTRRWADPRRSMRDSAVGEPPSRPARPVDPVVMALNLLNGPRTRAALLKAVEERVKTDAEERRRFAAAAGRVQGATGEQALTQAVGNYLRDLSRLPEAGRSGPYLWLAETVAILSGGGRPGQAASVLRDPRAEAEALFRPRDAATA</sequence>
<dbReference type="OrthoDB" id="9901824at2"/>
<gene>
    <name evidence="2" type="ORF">DS843_29895</name>
</gene>
<evidence type="ECO:0000313" key="3">
    <source>
        <dbReference type="Proteomes" id="UP000480854"/>
    </source>
</evidence>
<dbReference type="EMBL" id="QOKW01000051">
    <property type="protein sequence ID" value="KAA0675793.1"/>
    <property type="molecule type" value="Genomic_DNA"/>
</dbReference>
<organism evidence="2 3">
    <name type="scientific">Roseomonas genomospecies 6</name>
    <dbReference type="NCBI Taxonomy" id="214106"/>
    <lineage>
        <taxon>Bacteria</taxon>
        <taxon>Pseudomonadati</taxon>
        <taxon>Pseudomonadota</taxon>
        <taxon>Alphaproteobacteria</taxon>
        <taxon>Acetobacterales</taxon>
        <taxon>Roseomonadaceae</taxon>
        <taxon>Roseomonas</taxon>
    </lineage>
</organism>
<feature type="region of interest" description="Disordered" evidence="1">
    <location>
        <begin position="1"/>
        <end position="33"/>
    </location>
</feature>
<dbReference type="Proteomes" id="UP000480854">
    <property type="component" value="Unassembled WGS sequence"/>
</dbReference>
<accession>A0A9W7KMU6</accession>
<proteinExistence type="predicted"/>
<protein>
    <submittedName>
        <fullName evidence="2">Uncharacterized protein</fullName>
    </submittedName>
</protein>